<feature type="domain" description="Enolase C-terminal TIM barrel" evidence="10">
    <location>
        <begin position="135"/>
        <end position="413"/>
    </location>
</feature>
<dbReference type="Proteomes" id="UP000608579">
    <property type="component" value="Unassembled WGS sequence"/>
</dbReference>
<name>A0A832ZUP6_CALS0</name>
<dbReference type="GO" id="GO:0009986">
    <property type="term" value="C:cell surface"/>
    <property type="evidence" value="ECO:0007669"/>
    <property type="project" value="UniProtKB-SubCell"/>
</dbReference>
<comment type="cofactor">
    <cofactor evidence="9">
        <name>Mg(2+)</name>
        <dbReference type="ChEBI" id="CHEBI:18420"/>
    </cofactor>
    <text evidence="9">Mg(2+) is required for catalysis and for stabilizing the dimer.</text>
</comment>
<feature type="binding site" evidence="6">
    <location>
        <position position="160"/>
    </location>
    <ligand>
        <name>(2R)-2-phosphoglycerate</name>
        <dbReference type="ChEBI" id="CHEBI:58289"/>
    </ligand>
</feature>
<dbReference type="SUPFAM" id="SSF54826">
    <property type="entry name" value="Enolase N-terminal domain-like"/>
    <property type="match status" value="1"/>
</dbReference>
<dbReference type="SMART" id="SM01192">
    <property type="entry name" value="Enolase_C"/>
    <property type="match status" value="1"/>
</dbReference>
<dbReference type="InterPro" id="IPR036849">
    <property type="entry name" value="Enolase-like_C_sf"/>
</dbReference>
<comment type="pathway">
    <text evidence="1 6">Carbohydrate degradation; glycolysis; pyruvate from D-glyceraldehyde 3-phosphate: step 4/5.</text>
</comment>
<feature type="binding site" evidence="6">
    <location>
        <position position="365"/>
    </location>
    <ligand>
        <name>(2R)-2-phosphoglycerate</name>
        <dbReference type="ChEBI" id="CHEBI:58289"/>
    </ligand>
</feature>
<dbReference type="InterPro" id="IPR000941">
    <property type="entry name" value="Enolase"/>
</dbReference>
<feature type="binding site" evidence="8">
    <location>
        <position position="284"/>
    </location>
    <ligand>
        <name>substrate</name>
    </ligand>
</feature>
<feature type="binding site" evidence="8">
    <location>
        <position position="151"/>
    </location>
    <ligand>
        <name>substrate</name>
    </ligand>
</feature>
<protein>
    <recommendedName>
        <fullName evidence="6">Enolase</fullName>
        <ecNumber evidence="6">4.2.1.11</ecNumber>
    </recommendedName>
    <alternativeName>
        <fullName evidence="6">2-phospho-D-glycerate hydro-lyase</fullName>
    </alternativeName>
    <alternativeName>
        <fullName evidence="6">2-phosphoglycerate dehydratase</fullName>
    </alternativeName>
</protein>
<organism evidence="12 13">
    <name type="scientific">Caldiarchaeum subterraneum</name>
    <dbReference type="NCBI Taxonomy" id="311458"/>
    <lineage>
        <taxon>Archaea</taxon>
        <taxon>Nitrososphaerota</taxon>
        <taxon>Candidatus Caldarchaeales</taxon>
        <taxon>Candidatus Caldarchaeaceae</taxon>
        <taxon>Candidatus Caldarchaeum</taxon>
    </lineage>
</organism>
<dbReference type="PROSITE" id="PS00164">
    <property type="entry name" value="ENOLASE"/>
    <property type="match status" value="1"/>
</dbReference>
<evidence type="ECO:0000259" key="10">
    <source>
        <dbReference type="SMART" id="SM01192"/>
    </source>
</evidence>
<dbReference type="SUPFAM" id="SSF51604">
    <property type="entry name" value="Enolase C-terminal domain-like"/>
    <property type="match status" value="1"/>
</dbReference>
<evidence type="ECO:0000313" key="13">
    <source>
        <dbReference type="Proteomes" id="UP000608579"/>
    </source>
</evidence>
<dbReference type="GO" id="GO:0000015">
    <property type="term" value="C:phosphopyruvate hydratase complex"/>
    <property type="evidence" value="ECO:0007669"/>
    <property type="project" value="InterPro"/>
</dbReference>
<evidence type="ECO:0000256" key="7">
    <source>
        <dbReference type="PIRSR" id="PIRSR001400-1"/>
    </source>
</evidence>
<feature type="binding site" evidence="8">
    <location>
        <position position="161"/>
    </location>
    <ligand>
        <name>substrate</name>
    </ligand>
</feature>
<dbReference type="PIRSF" id="PIRSF001400">
    <property type="entry name" value="Enolase"/>
    <property type="match status" value="1"/>
</dbReference>
<dbReference type="InterPro" id="IPR029017">
    <property type="entry name" value="Enolase-like_N"/>
</dbReference>
<comment type="caution">
    <text evidence="12">The sequence shown here is derived from an EMBL/GenBank/DDBJ whole genome shotgun (WGS) entry which is preliminary data.</text>
</comment>
<keyword evidence="6" id="KW-0964">Secreted</keyword>
<dbReference type="EC" id="4.2.1.11" evidence="6"/>
<proteinExistence type="inferred from homology"/>
<evidence type="ECO:0000259" key="11">
    <source>
        <dbReference type="SMART" id="SM01193"/>
    </source>
</evidence>
<comment type="subcellular location">
    <subcellularLocation>
        <location evidence="6">Cytoplasm</location>
    </subcellularLocation>
    <subcellularLocation>
        <location evidence="6">Secreted</location>
    </subcellularLocation>
    <subcellularLocation>
        <location evidence="6">Cell surface</location>
    </subcellularLocation>
    <text evidence="6">Fractions of enolase are present in both the cytoplasm and on the cell surface.</text>
</comment>
<dbReference type="PRINTS" id="PR00148">
    <property type="entry name" value="ENOLASE"/>
</dbReference>
<dbReference type="Pfam" id="PF03952">
    <property type="entry name" value="Enolase_N"/>
    <property type="match status" value="1"/>
</dbReference>
<dbReference type="Gene3D" id="3.30.390.10">
    <property type="entry name" value="Enolase-like, N-terminal domain"/>
    <property type="match status" value="1"/>
</dbReference>
<feature type="active site" description="Proton acceptor" evidence="6 7">
    <location>
        <position position="336"/>
    </location>
</feature>
<comment type="catalytic activity">
    <reaction evidence="6">
        <text>(2R)-2-phosphoglycerate = phosphoenolpyruvate + H2O</text>
        <dbReference type="Rhea" id="RHEA:10164"/>
        <dbReference type="ChEBI" id="CHEBI:15377"/>
        <dbReference type="ChEBI" id="CHEBI:58289"/>
        <dbReference type="ChEBI" id="CHEBI:58702"/>
        <dbReference type="EC" id="4.2.1.11"/>
    </reaction>
</comment>
<keyword evidence="6" id="KW-0963">Cytoplasm</keyword>
<evidence type="ECO:0000313" key="12">
    <source>
        <dbReference type="EMBL" id="HIQ29303.1"/>
    </source>
</evidence>
<evidence type="ECO:0000256" key="4">
    <source>
        <dbReference type="ARBA" id="ARBA00023152"/>
    </source>
</evidence>
<dbReference type="PANTHER" id="PTHR11902">
    <property type="entry name" value="ENOLASE"/>
    <property type="match status" value="1"/>
</dbReference>
<evidence type="ECO:0000256" key="3">
    <source>
        <dbReference type="ARBA" id="ARBA00022842"/>
    </source>
</evidence>
<feature type="binding site" evidence="6 9">
    <location>
        <position position="311"/>
    </location>
    <ligand>
        <name>Mg(2+)</name>
        <dbReference type="ChEBI" id="CHEBI:18420"/>
    </ligand>
</feature>
<dbReference type="GO" id="GO:0000287">
    <property type="term" value="F:magnesium ion binding"/>
    <property type="evidence" value="ECO:0007669"/>
    <property type="project" value="UniProtKB-UniRule"/>
</dbReference>
<dbReference type="GO" id="GO:0004634">
    <property type="term" value="F:phosphopyruvate hydratase activity"/>
    <property type="evidence" value="ECO:0007669"/>
    <property type="project" value="UniProtKB-UniRule"/>
</dbReference>
<feature type="binding site" evidence="8">
    <location>
        <position position="387"/>
    </location>
    <ligand>
        <name>substrate</name>
    </ligand>
</feature>
<keyword evidence="6 9" id="KW-0479">Metal-binding</keyword>
<dbReference type="GO" id="GO:0005576">
    <property type="term" value="C:extracellular region"/>
    <property type="evidence" value="ECO:0007669"/>
    <property type="project" value="UniProtKB-SubCell"/>
</dbReference>
<dbReference type="InterPro" id="IPR020811">
    <property type="entry name" value="Enolase_N"/>
</dbReference>
<dbReference type="SMART" id="SM01193">
    <property type="entry name" value="Enolase_N"/>
    <property type="match status" value="1"/>
</dbReference>
<evidence type="ECO:0000256" key="2">
    <source>
        <dbReference type="ARBA" id="ARBA00009604"/>
    </source>
</evidence>
<evidence type="ECO:0000256" key="8">
    <source>
        <dbReference type="PIRSR" id="PIRSR001400-2"/>
    </source>
</evidence>
<feature type="binding site" evidence="6">
    <location>
        <position position="366"/>
    </location>
    <ligand>
        <name>(2R)-2-phosphoglycerate</name>
        <dbReference type="ChEBI" id="CHEBI:58289"/>
    </ligand>
</feature>
<keyword evidence="4 6" id="KW-0324">Glycolysis</keyword>
<feature type="binding site" evidence="6 9">
    <location>
        <position position="284"/>
    </location>
    <ligand>
        <name>Mg(2+)</name>
        <dbReference type="ChEBI" id="CHEBI:18420"/>
    </ligand>
</feature>
<comment type="cofactor">
    <cofactor evidence="6">
        <name>Mg(2+)</name>
        <dbReference type="ChEBI" id="CHEBI:18420"/>
    </cofactor>
    <text evidence="6">Binds a second Mg(2+) ion via substrate during catalysis.</text>
</comment>
<dbReference type="PANTHER" id="PTHR11902:SF1">
    <property type="entry name" value="ENOLASE"/>
    <property type="match status" value="1"/>
</dbReference>
<keyword evidence="3 6" id="KW-0460">Magnesium</keyword>
<keyword evidence="5 6" id="KW-0456">Lyase</keyword>
<feature type="binding site" evidence="6">
    <location>
        <position position="336"/>
    </location>
    <ligand>
        <name>(2R)-2-phosphoglycerate</name>
        <dbReference type="ChEBI" id="CHEBI:58289"/>
    </ligand>
</feature>
<dbReference type="Gene3D" id="3.20.20.120">
    <property type="entry name" value="Enolase-like C-terminal domain"/>
    <property type="match status" value="1"/>
</dbReference>
<feature type="binding site" evidence="6 9">
    <location>
        <position position="239"/>
    </location>
    <ligand>
        <name>Mg(2+)</name>
        <dbReference type="ChEBI" id="CHEBI:18420"/>
    </ligand>
</feature>
<dbReference type="HAMAP" id="MF_00318">
    <property type="entry name" value="Enolase"/>
    <property type="match status" value="1"/>
</dbReference>
<keyword evidence="12" id="KW-0670">Pyruvate</keyword>
<gene>
    <name evidence="6" type="primary">eno</name>
    <name evidence="12" type="ORF">EYH45_01925</name>
</gene>
<comment type="function">
    <text evidence="6">Catalyzes the reversible conversion of 2-phosphoglycerate (2-PG) into phosphoenolpyruvate (PEP). It is essential for the degradation of carbohydrates via glycolysis.</text>
</comment>
<sequence>MTESFRISKARARLIFDSRGDYTVEVELESNGRVARASAPAGKSRGRREVEYYPRNNAAEAVRIFNEIVSPKIVGLDPADQRGFDDTLHEIDGTERFERIGGNTAYAASAAASILASMLREVPIYVHVSEKSGMKPKIPMPLGNVLGGGAHAGEGAPDIQEILVFPTGVEDPLEAVRTNITIHKELGRLLTGLVEGFTRGKGDEGAYAPNMRDDDALAAVKKTVDNINAEGARVRMGVDMASSNLYDPSRGMYIYRRSGLTRTRRQQLEYVVEIVERFGLGYVEDPMAEDDMEGFAELVKQVGGKTLVCGDDLLTTNAKQVSEAAKMKAVNAMIIKPNQVGTLTDTFAAAREAERSNIVKVVSHRSGETCSVFLSHLAVGLGAELIKSGVVGGERIAKANELLRIWEGEKLPLARP</sequence>
<feature type="active site" description="Proton donor" evidence="6 7">
    <location>
        <position position="204"/>
    </location>
</feature>
<evidence type="ECO:0000256" key="9">
    <source>
        <dbReference type="PIRSR" id="PIRSR001400-3"/>
    </source>
</evidence>
<feature type="binding site" evidence="8">
    <location>
        <position position="311"/>
    </location>
    <ligand>
        <name>substrate</name>
    </ligand>
</feature>
<evidence type="ECO:0000256" key="1">
    <source>
        <dbReference type="ARBA" id="ARBA00005031"/>
    </source>
</evidence>
<feature type="binding site" evidence="6">
    <location>
        <position position="387"/>
    </location>
    <ligand>
        <name>(2R)-2-phosphoglycerate</name>
        <dbReference type="ChEBI" id="CHEBI:58289"/>
    </ligand>
</feature>
<comment type="similarity">
    <text evidence="2 6">Belongs to the enolase family.</text>
</comment>
<evidence type="ECO:0000256" key="6">
    <source>
        <dbReference type="HAMAP-Rule" id="MF_00318"/>
    </source>
</evidence>
<dbReference type="EMBL" id="DQVM01000034">
    <property type="protein sequence ID" value="HIQ29303.1"/>
    <property type="molecule type" value="Genomic_DNA"/>
</dbReference>
<dbReference type="AlphaFoldDB" id="A0A832ZUP6"/>
<dbReference type="InterPro" id="IPR020810">
    <property type="entry name" value="Enolase_C"/>
</dbReference>
<dbReference type="UniPathway" id="UPA00109">
    <property type="reaction ID" value="UER00187"/>
</dbReference>
<dbReference type="GO" id="GO:0006096">
    <property type="term" value="P:glycolytic process"/>
    <property type="evidence" value="ECO:0007669"/>
    <property type="project" value="UniProtKB-UniRule"/>
</dbReference>
<reference evidence="12" key="1">
    <citation type="journal article" date="2020" name="ISME J.">
        <title>Gammaproteobacteria mediating utilization of methyl-, sulfur- and petroleum organic compounds in deep ocean hydrothermal plumes.</title>
        <authorList>
            <person name="Zhou Z."/>
            <person name="Liu Y."/>
            <person name="Pan J."/>
            <person name="Cron B.R."/>
            <person name="Toner B.M."/>
            <person name="Anantharaman K."/>
            <person name="Breier J.A."/>
            <person name="Dick G.J."/>
            <person name="Li M."/>
        </authorList>
    </citation>
    <scope>NUCLEOTIDE SEQUENCE</scope>
    <source>
        <strain evidence="12">SZUA-1515</strain>
    </source>
</reference>
<dbReference type="Pfam" id="PF00113">
    <property type="entry name" value="Enolase_C"/>
    <property type="match status" value="1"/>
</dbReference>
<evidence type="ECO:0000256" key="5">
    <source>
        <dbReference type="ARBA" id="ARBA00023239"/>
    </source>
</evidence>
<feature type="binding site" evidence="8">
    <location>
        <begin position="363"/>
        <end position="366"/>
    </location>
    <ligand>
        <name>substrate</name>
    </ligand>
</feature>
<dbReference type="InterPro" id="IPR020809">
    <property type="entry name" value="Enolase_CS"/>
</dbReference>
<accession>A0A832ZUP6</accession>
<feature type="domain" description="Enolase N-terminal" evidence="11">
    <location>
        <begin position="7"/>
        <end position="128"/>
    </location>
</feature>